<accession>A0A0S7BFE5</accession>
<evidence type="ECO:0000256" key="2">
    <source>
        <dbReference type="ARBA" id="ARBA00023015"/>
    </source>
</evidence>
<dbReference type="OrthoDB" id="157383at2"/>
<dbReference type="PANTHER" id="PTHR43133:SF8">
    <property type="entry name" value="RNA POLYMERASE SIGMA FACTOR HI_1459-RELATED"/>
    <property type="match status" value="1"/>
</dbReference>
<feature type="domain" description="RNA polymerase sigma-70 region 2" evidence="6">
    <location>
        <begin position="32"/>
        <end position="91"/>
    </location>
</feature>
<evidence type="ECO:0000313" key="9">
    <source>
        <dbReference type="Proteomes" id="UP000055060"/>
    </source>
</evidence>
<keyword evidence="9" id="KW-1185">Reference proteome</keyword>
<dbReference type="STRING" id="360412.LARV_01483"/>
<dbReference type="InterPro" id="IPR039425">
    <property type="entry name" value="RNA_pol_sigma-70-like"/>
</dbReference>
<dbReference type="RefSeq" id="WP_075073048.1">
    <property type="nucleotide sequence ID" value="NZ_DF967972.1"/>
</dbReference>
<dbReference type="CDD" id="cd06171">
    <property type="entry name" value="Sigma70_r4"/>
    <property type="match status" value="1"/>
</dbReference>
<dbReference type="Pfam" id="PF08281">
    <property type="entry name" value="Sigma70_r4_2"/>
    <property type="match status" value="1"/>
</dbReference>
<keyword evidence="3" id="KW-0731">Sigma factor</keyword>
<dbReference type="Gene3D" id="1.10.10.10">
    <property type="entry name" value="Winged helix-like DNA-binding domain superfamily/Winged helix DNA-binding domain"/>
    <property type="match status" value="1"/>
</dbReference>
<evidence type="ECO:0000256" key="3">
    <source>
        <dbReference type="ARBA" id="ARBA00023082"/>
    </source>
</evidence>
<protein>
    <submittedName>
        <fullName evidence="8">RNA polymerase sigma factor, sigma-70 family</fullName>
    </submittedName>
</protein>
<proteinExistence type="inferred from homology"/>
<evidence type="ECO:0000313" key="8">
    <source>
        <dbReference type="EMBL" id="GAP13728.1"/>
    </source>
</evidence>
<dbReference type="Pfam" id="PF04542">
    <property type="entry name" value="Sigma70_r2"/>
    <property type="match status" value="1"/>
</dbReference>
<reference evidence="8" key="1">
    <citation type="submission" date="2015-07" db="EMBL/GenBank/DDBJ databases">
        <title>Draft Genome Sequences of Anaerolinea thermolimosa IMO-1, Bellilinea caldifistulae GOMI-1, Leptolinea tardivitalis YMTK-2, Levilinea saccharolytica KIBI-1,Longilinea arvoryzae KOME-1, Previously Described as Members of the Anaerolineaceae (Chloroflexi).</title>
        <authorList>
            <person name="Sekiguchi Y."/>
            <person name="Ohashi A."/>
            <person name="Matsuura N."/>
            <person name="Tourlousse M.D."/>
        </authorList>
    </citation>
    <scope>NUCLEOTIDE SEQUENCE [LARGE SCALE GENOMIC DNA]</scope>
    <source>
        <strain evidence="8">KOME-1</strain>
    </source>
</reference>
<dbReference type="InterPro" id="IPR013324">
    <property type="entry name" value="RNA_pol_sigma_r3/r4-like"/>
</dbReference>
<dbReference type="AlphaFoldDB" id="A0A0S7BFE5"/>
<dbReference type="Gene3D" id="1.10.1740.10">
    <property type="match status" value="1"/>
</dbReference>
<dbReference type="SUPFAM" id="SSF88946">
    <property type="entry name" value="Sigma2 domain of RNA polymerase sigma factors"/>
    <property type="match status" value="1"/>
</dbReference>
<dbReference type="GO" id="GO:0003677">
    <property type="term" value="F:DNA binding"/>
    <property type="evidence" value="ECO:0007669"/>
    <property type="project" value="UniProtKB-KW"/>
</dbReference>
<dbReference type="InterPro" id="IPR013249">
    <property type="entry name" value="RNA_pol_sigma70_r4_t2"/>
</dbReference>
<comment type="similarity">
    <text evidence="1">Belongs to the sigma-70 factor family. ECF subfamily.</text>
</comment>
<dbReference type="GO" id="GO:0016987">
    <property type="term" value="F:sigma factor activity"/>
    <property type="evidence" value="ECO:0007669"/>
    <property type="project" value="UniProtKB-KW"/>
</dbReference>
<keyword evidence="2" id="KW-0805">Transcription regulation</keyword>
<feature type="domain" description="RNA polymerase sigma factor 70 region 4 type 2" evidence="7">
    <location>
        <begin position="121"/>
        <end position="173"/>
    </location>
</feature>
<gene>
    <name evidence="8" type="ORF">LARV_01483</name>
</gene>
<dbReference type="Proteomes" id="UP000055060">
    <property type="component" value="Unassembled WGS sequence"/>
</dbReference>
<dbReference type="InterPro" id="IPR013325">
    <property type="entry name" value="RNA_pol_sigma_r2"/>
</dbReference>
<dbReference type="EMBL" id="DF967972">
    <property type="protein sequence ID" value="GAP13728.1"/>
    <property type="molecule type" value="Genomic_DNA"/>
</dbReference>
<dbReference type="NCBIfam" id="TIGR02937">
    <property type="entry name" value="sigma70-ECF"/>
    <property type="match status" value="1"/>
</dbReference>
<evidence type="ECO:0000256" key="4">
    <source>
        <dbReference type="ARBA" id="ARBA00023125"/>
    </source>
</evidence>
<dbReference type="GO" id="GO:0006352">
    <property type="term" value="P:DNA-templated transcription initiation"/>
    <property type="evidence" value="ECO:0007669"/>
    <property type="project" value="InterPro"/>
</dbReference>
<sequence>MKFSNRFVEQTHPLVDNSAFAQFFETTHLNTYRYVMALGRGDAKQAEDITAEAYLHAWKQRQSFTGGPDAALGWVLTIARRILIDEYRSKTAHPVQTQLQDDLADDDPNTESVVLTREMEEQVIGALQRIPEDQREMVVLRYVLGWRVNQIAAHLNLPENTVSVSIHRALHRLQDDLALQGAANERAE</sequence>
<evidence type="ECO:0000259" key="6">
    <source>
        <dbReference type="Pfam" id="PF04542"/>
    </source>
</evidence>
<evidence type="ECO:0000259" key="7">
    <source>
        <dbReference type="Pfam" id="PF08281"/>
    </source>
</evidence>
<evidence type="ECO:0000256" key="1">
    <source>
        <dbReference type="ARBA" id="ARBA00010641"/>
    </source>
</evidence>
<name>A0A0S7BFE5_9CHLR</name>
<keyword evidence="5" id="KW-0804">Transcription</keyword>
<evidence type="ECO:0000256" key="5">
    <source>
        <dbReference type="ARBA" id="ARBA00023163"/>
    </source>
</evidence>
<dbReference type="InterPro" id="IPR014284">
    <property type="entry name" value="RNA_pol_sigma-70_dom"/>
</dbReference>
<organism evidence="8">
    <name type="scientific">Longilinea arvoryzae</name>
    <dbReference type="NCBI Taxonomy" id="360412"/>
    <lineage>
        <taxon>Bacteria</taxon>
        <taxon>Bacillati</taxon>
        <taxon>Chloroflexota</taxon>
        <taxon>Anaerolineae</taxon>
        <taxon>Anaerolineales</taxon>
        <taxon>Anaerolineaceae</taxon>
        <taxon>Longilinea</taxon>
    </lineage>
</organism>
<dbReference type="InterPro" id="IPR036388">
    <property type="entry name" value="WH-like_DNA-bd_sf"/>
</dbReference>
<dbReference type="SUPFAM" id="SSF88659">
    <property type="entry name" value="Sigma3 and sigma4 domains of RNA polymerase sigma factors"/>
    <property type="match status" value="1"/>
</dbReference>
<keyword evidence="4" id="KW-0238">DNA-binding</keyword>
<dbReference type="PANTHER" id="PTHR43133">
    <property type="entry name" value="RNA POLYMERASE ECF-TYPE SIGMA FACTO"/>
    <property type="match status" value="1"/>
</dbReference>
<dbReference type="InterPro" id="IPR007627">
    <property type="entry name" value="RNA_pol_sigma70_r2"/>
</dbReference>